<dbReference type="InterPro" id="IPR005066">
    <property type="entry name" value="MoCF_OxRdtse_dimer"/>
</dbReference>
<dbReference type="GO" id="GO:0020037">
    <property type="term" value="F:heme binding"/>
    <property type="evidence" value="ECO:0007669"/>
    <property type="project" value="TreeGrafter"/>
</dbReference>
<dbReference type="Gene3D" id="2.60.40.650">
    <property type="match status" value="1"/>
</dbReference>
<evidence type="ECO:0000256" key="1">
    <source>
        <dbReference type="ARBA" id="ARBA00001924"/>
    </source>
</evidence>
<name>A0A1I5QWD4_9RHOB</name>
<organism evidence="8 9">
    <name type="scientific">Tranquillimonas alkanivorans</name>
    <dbReference type="NCBI Taxonomy" id="441119"/>
    <lineage>
        <taxon>Bacteria</taxon>
        <taxon>Pseudomonadati</taxon>
        <taxon>Pseudomonadota</taxon>
        <taxon>Alphaproteobacteria</taxon>
        <taxon>Rhodobacterales</taxon>
        <taxon>Roseobacteraceae</taxon>
        <taxon>Tranquillimonas</taxon>
    </lineage>
</organism>
<evidence type="ECO:0000256" key="4">
    <source>
        <dbReference type="ARBA" id="ARBA00023002"/>
    </source>
</evidence>
<comment type="cofactor">
    <cofactor evidence="1">
        <name>Mo-molybdopterin</name>
        <dbReference type="ChEBI" id="CHEBI:71302"/>
    </cofactor>
</comment>
<dbReference type="SUPFAM" id="SSF81296">
    <property type="entry name" value="E set domains"/>
    <property type="match status" value="1"/>
</dbReference>
<dbReference type="InterPro" id="IPR006311">
    <property type="entry name" value="TAT_signal"/>
</dbReference>
<dbReference type="GO" id="GO:0008482">
    <property type="term" value="F:sulfite oxidase activity"/>
    <property type="evidence" value="ECO:0007669"/>
    <property type="project" value="TreeGrafter"/>
</dbReference>
<evidence type="ECO:0000256" key="5">
    <source>
        <dbReference type="SAM" id="MobiDB-lite"/>
    </source>
</evidence>
<dbReference type="RefSeq" id="WP_093421462.1">
    <property type="nucleotide sequence ID" value="NZ_FOXA01000007.1"/>
</dbReference>
<gene>
    <name evidence="8" type="ORF">SAMN04488047_107134</name>
</gene>
<dbReference type="STRING" id="441119.SAMN04488047_107134"/>
<dbReference type="AlphaFoldDB" id="A0A1I5QWD4"/>
<dbReference type="EMBL" id="FOXA01000007">
    <property type="protein sequence ID" value="SFP50351.1"/>
    <property type="molecule type" value="Genomic_DNA"/>
</dbReference>
<protein>
    <submittedName>
        <fullName evidence="8">Sulfite dehydrogenase (Cytochrome) subunit SorA apoprotein</fullName>
    </submittedName>
</protein>
<evidence type="ECO:0000313" key="9">
    <source>
        <dbReference type="Proteomes" id="UP000199356"/>
    </source>
</evidence>
<keyword evidence="4" id="KW-0560">Oxidoreductase</keyword>
<dbReference type="InterPro" id="IPR036374">
    <property type="entry name" value="OxRdtase_Mopterin-bd_sf"/>
</dbReference>
<dbReference type="PROSITE" id="PS51318">
    <property type="entry name" value="TAT"/>
    <property type="match status" value="1"/>
</dbReference>
<dbReference type="Pfam" id="PF00174">
    <property type="entry name" value="Oxidored_molyb"/>
    <property type="match status" value="1"/>
</dbReference>
<dbReference type="PANTHER" id="PTHR19372:SF7">
    <property type="entry name" value="SULFITE OXIDASE, MITOCHONDRIAL"/>
    <property type="match status" value="1"/>
</dbReference>
<keyword evidence="3" id="KW-0479">Metal-binding</keyword>
<dbReference type="InterPro" id="IPR014756">
    <property type="entry name" value="Ig_E-set"/>
</dbReference>
<feature type="domain" description="Oxidoreductase molybdopterin-binding" evidence="6">
    <location>
        <begin position="95"/>
        <end position="257"/>
    </location>
</feature>
<dbReference type="InterPro" id="IPR008335">
    <property type="entry name" value="Mopterin_OxRdtase_euk"/>
</dbReference>
<evidence type="ECO:0000259" key="6">
    <source>
        <dbReference type="Pfam" id="PF00174"/>
    </source>
</evidence>
<proteinExistence type="predicted"/>
<dbReference type="PANTHER" id="PTHR19372">
    <property type="entry name" value="SULFITE REDUCTASE"/>
    <property type="match status" value="1"/>
</dbReference>
<dbReference type="Pfam" id="PF03404">
    <property type="entry name" value="Mo-co_dimer"/>
    <property type="match status" value="1"/>
</dbReference>
<evidence type="ECO:0000313" key="8">
    <source>
        <dbReference type="EMBL" id="SFP50351.1"/>
    </source>
</evidence>
<feature type="region of interest" description="Disordered" evidence="5">
    <location>
        <begin position="362"/>
        <end position="386"/>
    </location>
</feature>
<dbReference type="PRINTS" id="PR00407">
    <property type="entry name" value="EUMOPTERIN"/>
</dbReference>
<dbReference type="GO" id="GO:0043546">
    <property type="term" value="F:molybdopterin cofactor binding"/>
    <property type="evidence" value="ECO:0007669"/>
    <property type="project" value="TreeGrafter"/>
</dbReference>
<feature type="domain" description="Moybdenum cofactor oxidoreductase dimerisation" evidence="7">
    <location>
        <begin position="280"/>
        <end position="392"/>
    </location>
</feature>
<evidence type="ECO:0000256" key="3">
    <source>
        <dbReference type="ARBA" id="ARBA00022723"/>
    </source>
</evidence>
<accession>A0A1I5QWD4</accession>
<dbReference type="Proteomes" id="UP000199356">
    <property type="component" value="Unassembled WGS sequence"/>
</dbReference>
<dbReference type="Gene3D" id="3.90.420.10">
    <property type="entry name" value="Oxidoreductase, molybdopterin-binding domain"/>
    <property type="match status" value="1"/>
</dbReference>
<evidence type="ECO:0000256" key="2">
    <source>
        <dbReference type="ARBA" id="ARBA00022505"/>
    </source>
</evidence>
<dbReference type="CDD" id="cd02110">
    <property type="entry name" value="SO_family_Moco_dimer"/>
    <property type="match status" value="1"/>
</dbReference>
<dbReference type="GO" id="GO:0006790">
    <property type="term" value="P:sulfur compound metabolic process"/>
    <property type="evidence" value="ECO:0007669"/>
    <property type="project" value="TreeGrafter"/>
</dbReference>
<keyword evidence="9" id="KW-1185">Reference proteome</keyword>
<dbReference type="InterPro" id="IPR000572">
    <property type="entry name" value="OxRdtase_Mopterin-bd_dom"/>
</dbReference>
<sequence length="397" mass="42532">MLDELKVKRRHFLVGAAGAAGAAALGDAGVRAARAQEASGLPDYVSWKEPGAFIQHSPQTLETMRGEIGLSPLTPNDLVFVRNNLPSLTEEQVGDPEAWEVNVEGVAQPRPITLAELRTLGPETVACVLQCSGNGRGFFEHETSGSQWLTGAAANVSWTGVPVRTVVEAMGGVDGDKSFMTGTGGEPIPEGLDPLTVIVERSVPLEAQEVALLAWEMNGEPIPLAHGGPVRLVLPGYYGVNNVKHLKRLSFDETQSQADIQRSGYRVRPVGESGAPDQPSMYQMNVKSWVTHPLREAGTGRTQIWGVALGGTEDLDRVEVSTDGGETWEEARFVGPDLGRFAWRPFVLAADLAPGTHRIASRATTASGAAQPRDFEPNHRGYGHNGWDAHAVDVTVQ</sequence>
<dbReference type="GO" id="GO:0030151">
    <property type="term" value="F:molybdenum ion binding"/>
    <property type="evidence" value="ECO:0007669"/>
    <property type="project" value="InterPro"/>
</dbReference>
<dbReference type="SUPFAM" id="SSF56524">
    <property type="entry name" value="Oxidoreductase molybdopterin-binding domain"/>
    <property type="match status" value="1"/>
</dbReference>
<reference evidence="8 9" key="1">
    <citation type="submission" date="2016-10" db="EMBL/GenBank/DDBJ databases">
        <authorList>
            <person name="de Groot N.N."/>
        </authorList>
    </citation>
    <scope>NUCLEOTIDE SEQUENCE [LARGE SCALE GENOMIC DNA]</scope>
    <source>
        <strain evidence="8 9">DSM 19547</strain>
    </source>
</reference>
<evidence type="ECO:0000259" key="7">
    <source>
        <dbReference type="Pfam" id="PF03404"/>
    </source>
</evidence>
<keyword evidence="2" id="KW-0500">Molybdenum</keyword>
<dbReference type="OrthoDB" id="9778777at2"/>